<keyword evidence="4" id="KW-1185">Reference proteome</keyword>
<comment type="caution">
    <text evidence="3">The sequence shown here is derived from an EMBL/GenBank/DDBJ whole genome shotgun (WGS) entry which is preliminary data.</text>
</comment>
<dbReference type="EMBL" id="JAGTJR010000071">
    <property type="protein sequence ID" value="KAH7018628.1"/>
    <property type="molecule type" value="Genomic_DNA"/>
</dbReference>
<protein>
    <submittedName>
        <fullName evidence="3">Uncharacterized protein</fullName>
    </submittedName>
</protein>
<proteinExistence type="predicted"/>
<evidence type="ECO:0000256" key="1">
    <source>
        <dbReference type="SAM" id="MobiDB-lite"/>
    </source>
</evidence>
<dbReference type="Proteomes" id="UP000774617">
    <property type="component" value="Unassembled WGS sequence"/>
</dbReference>
<evidence type="ECO:0000313" key="3">
    <source>
        <dbReference type="EMBL" id="KAH7018628.1"/>
    </source>
</evidence>
<evidence type="ECO:0000313" key="4">
    <source>
        <dbReference type="Proteomes" id="UP000774617"/>
    </source>
</evidence>
<name>A0ABQ8FSL2_9PEZI</name>
<sequence length="203" mass="22363">MLFTFIYLYLLLSSSIVNAQIEDPPPLDPPRRRLSWPGQSCPNPPASLLSRDISTSGNDPDILAIKNLEARQTRRRPPSFCRIEQSPENGIECARADIEIGAGTYGIVTPRGRQIDVRMDALRFNPGSQERRVYTHVRNNAQVPCTFEFSTPVVVGGTQHGPGQQHLEPGEECEIQGLVVPTSSSNPNNRFIGVVVRLLGYGG</sequence>
<keyword evidence="2" id="KW-0732">Signal</keyword>
<reference evidence="3 4" key="1">
    <citation type="journal article" date="2021" name="Nat. Commun.">
        <title>Genetic determinants of endophytism in the Arabidopsis root mycobiome.</title>
        <authorList>
            <person name="Mesny F."/>
            <person name="Miyauchi S."/>
            <person name="Thiergart T."/>
            <person name="Pickel B."/>
            <person name="Atanasova L."/>
            <person name="Karlsson M."/>
            <person name="Huettel B."/>
            <person name="Barry K.W."/>
            <person name="Haridas S."/>
            <person name="Chen C."/>
            <person name="Bauer D."/>
            <person name="Andreopoulos W."/>
            <person name="Pangilinan J."/>
            <person name="LaButti K."/>
            <person name="Riley R."/>
            <person name="Lipzen A."/>
            <person name="Clum A."/>
            <person name="Drula E."/>
            <person name="Henrissat B."/>
            <person name="Kohler A."/>
            <person name="Grigoriev I.V."/>
            <person name="Martin F.M."/>
            <person name="Hacquard S."/>
        </authorList>
    </citation>
    <scope>NUCLEOTIDE SEQUENCE [LARGE SCALE GENOMIC DNA]</scope>
    <source>
        <strain evidence="3 4">MPI-SDFR-AT-0080</strain>
    </source>
</reference>
<gene>
    <name evidence="3" type="ORF">B0J12DRAFT_416420</name>
</gene>
<feature type="signal peptide" evidence="2">
    <location>
        <begin position="1"/>
        <end position="19"/>
    </location>
</feature>
<feature type="region of interest" description="Disordered" evidence="1">
    <location>
        <begin position="28"/>
        <end position="55"/>
    </location>
</feature>
<evidence type="ECO:0000256" key="2">
    <source>
        <dbReference type="SAM" id="SignalP"/>
    </source>
</evidence>
<feature type="chain" id="PRO_5046458464" evidence="2">
    <location>
        <begin position="20"/>
        <end position="203"/>
    </location>
</feature>
<organism evidence="3 4">
    <name type="scientific">Macrophomina phaseolina</name>
    <dbReference type="NCBI Taxonomy" id="35725"/>
    <lineage>
        <taxon>Eukaryota</taxon>
        <taxon>Fungi</taxon>
        <taxon>Dikarya</taxon>
        <taxon>Ascomycota</taxon>
        <taxon>Pezizomycotina</taxon>
        <taxon>Dothideomycetes</taxon>
        <taxon>Dothideomycetes incertae sedis</taxon>
        <taxon>Botryosphaeriales</taxon>
        <taxon>Botryosphaeriaceae</taxon>
        <taxon>Macrophomina</taxon>
    </lineage>
</organism>
<accession>A0ABQ8FSL2</accession>